<keyword evidence="3" id="KW-1185">Reference proteome</keyword>
<dbReference type="Proteomes" id="UP000599437">
    <property type="component" value="Unassembled WGS sequence"/>
</dbReference>
<feature type="region of interest" description="Disordered" evidence="1">
    <location>
        <begin position="32"/>
        <end position="59"/>
    </location>
</feature>
<gene>
    <name evidence="2" type="ORF">GCM10010346_43030</name>
</gene>
<dbReference type="EMBL" id="BMVO01000014">
    <property type="protein sequence ID" value="GHB14744.1"/>
    <property type="molecule type" value="Genomic_DNA"/>
</dbReference>
<proteinExistence type="predicted"/>
<evidence type="ECO:0000313" key="2">
    <source>
        <dbReference type="EMBL" id="GHB14744.1"/>
    </source>
</evidence>
<protein>
    <submittedName>
        <fullName evidence="2">Uncharacterized protein</fullName>
    </submittedName>
</protein>
<sequence length="117" mass="12373">MQGIGVAFEPPGDGAADPAGPVVLRLCVDGKCEERTEPSPGDGTPLTMSTGTSDDVQGGELDVRFSVVSAQDDRVTMKDTAKVRMTKHWPNGKECDGEGTWAAWLTASPDQGLVVRR</sequence>
<organism evidence="2 3">
    <name type="scientific">Streptomyces chryseus</name>
    <dbReference type="NCBI Taxonomy" id="68186"/>
    <lineage>
        <taxon>Bacteria</taxon>
        <taxon>Bacillati</taxon>
        <taxon>Actinomycetota</taxon>
        <taxon>Actinomycetes</taxon>
        <taxon>Kitasatosporales</taxon>
        <taxon>Streptomycetaceae</taxon>
        <taxon>Streptomyces</taxon>
    </lineage>
</organism>
<evidence type="ECO:0000313" key="3">
    <source>
        <dbReference type="Proteomes" id="UP000599437"/>
    </source>
</evidence>
<comment type="caution">
    <text evidence="2">The sequence shown here is derived from an EMBL/GenBank/DDBJ whole genome shotgun (WGS) entry which is preliminary data.</text>
</comment>
<evidence type="ECO:0000256" key="1">
    <source>
        <dbReference type="SAM" id="MobiDB-lite"/>
    </source>
</evidence>
<reference evidence="3" key="1">
    <citation type="journal article" date="2019" name="Int. J. Syst. Evol. Microbiol.">
        <title>The Global Catalogue of Microorganisms (GCM) 10K type strain sequencing project: providing services to taxonomists for standard genome sequencing and annotation.</title>
        <authorList>
            <consortium name="The Broad Institute Genomics Platform"/>
            <consortium name="The Broad Institute Genome Sequencing Center for Infectious Disease"/>
            <person name="Wu L."/>
            <person name="Ma J."/>
        </authorList>
    </citation>
    <scope>NUCLEOTIDE SEQUENCE [LARGE SCALE GENOMIC DNA]</scope>
    <source>
        <strain evidence="3">JCM 4737</strain>
    </source>
</reference>
<name>A0ABQ3DVL0_9ACTN</name>
<accession>A0ABQ3DVL0</accession>
<feature type="compositionally biased region" description="Polar residues" evidence="1">
    <location>
        <begin position="46"/>
        <end position="55"/>
    </location>
</feature>